<feature type="transmembrane region" description="Helical" evidence="8">
    <location>
        <begin position="541"/>
        <end position="564"/>
    </location>
</feature>
<feature type="transmembrane region" description="Helical" evidence="8">
    <location>
        <begin position="474"/>
        <end position="495"/>
    </location>
</feature>
<dbReference type="InterPro" id="IPR011066">
    <property type="entry name" value="MscS_channel_C_sf"/>
</dbReference>
<feature type="transmembrane region" description="Helical" evidence="8">
    <location>
        <begin position="657"/>
        <end position="677"/>
    </location>
</feature>
<keyword evidence="5 8" id="KW-1133">Transmembrane helix</keyword>
<organism evidence="13 14">
    <name type="scientific">Gemmobacter nanjingensis</name>
    <dbReference type="NCBI Taxonomy" id="488454"/>
    <lineage>
        <taxon>Bacteria</taxon>
        <taxon>Pseudomonadati</taxon>
        <taxon>Pseudomonadota</taxon>
        <taxon>Alphaproteobacteria</taxon>
        <taxon>Rhodobacterales</taxon>
        <taxon>Paracoccaceae</taxon>
        <taxon>Gemmobacter</taxon>
    </lineage>
</organism>
<feature type="domain" description="DUF3772" evidence="11">
    <location>
        <begin position="197"/>
        <end position="254"/>
    </location>
</feature>
<keyword evidence="3" id="KW-1003">Cell membrane</keyword>
<dbReference type="InterPro" id="IPR006685">
    <property type="entry name" value="MscS_channel_2nd"/>
</dbReference>
<proteinExistence type="inferred from homology"/>
<evidence type="ECO:0000256" key="1">
    <source>
        <dbReference type="ARBA" id="ARBA00004651"/>
    </source>
</evidence>
<dbReference type="SUPFAM" id="SSF82689">
    <property type="entry name" value="Mechanosensitive channel protein MscS (YggB), C-terminal domain"/>
    <property type="match status" value="1"/>
</dbReference>
<dbReference type="InterPro" id="IPR052702">
    <property type="entry name" value="MscS-like_channel"/>
</dbReference>
<evidence type="ECO:0000259" key="11">
    <source>
        <dbReference type="Pfam" id="PF12607"/>
    </source>
</evidence>
<feature type="domain" description="Mechanosensitive ion channel MscS" evidence="10">
    <location>
        <begin position="675"/>
        <end position="742"/>
    </location>
</feature>
<feature type="compositionally biased region" description="Low complexity" evidence="7">
    <location>
        <begin position="31"/>
        <end position="53"/>
    </location>
</feature>
<dbReference type="Pfam" id="PF12607">
    <property type="entry name" value="DUF3772"/>
    <property type="match status" value="1"/>
</dbReference>
<dbReference type="Gene3D" id="3.30.70.100">
    <property type="match status" value="1"/>
</dbReference>
<dbReference type="InterPro" id="IPR022249">
    <property type="entry name" value="DUF3772"/>
</dbReference>
<evidence type="ECO:0000256" key="2">
    <source>
        <dbReference type="ARBA" id="ARBA00008017"/>
    </source>
</evidence>
<dbReference type="EMBL" id="BMYI01000001">
    <property type="protein sequence ID" value="GHC09031.1"/>
    <property type="molecule type" value="Genomic_DNA"/>
</dbReference>
<dbReference type="Pfam" id="PF21082">
    <property type="entry name" value="MS_channel_3rd"/>
    <property type="match status" value="1"/>
</dbReference>
<dbReference type="InterPro" id="IPR010920">
    <property type="entry name" value="LSM_dom_sf"/>
</dbReference>
<sequence>MVRPGFLRSQPLAVLAFVLALASGIGAGAGYAQEGQGADAPASAETPAPAEPQGQPPAEPAIDAAKVGAGAAPAMGGLSKSQTAGSTTGGKSITVSTPDSAKVDYAAWEQMGQRADRALADANTSNNGLELLRGQLVAWRTKFQTAQTANSSRITRLRDQISALGPVPAEGQSEAPEIAQRRRDLSEELSRLEAPGRAAEEAYRRANGLIAQIDAVLRDRQAKQLLKLWPSPANPANWEDAAIAVRDTGATIWRDLTNNWQRADRRAEMFDTLPVIGILLVMAVVLIWRGRVWIERFANWLQGPSRSGRWSRVLAFIASLGQIVVPSVGVIMVAVAALASKMFTGMAASMVEGLVLTGITLFTGIWLAARVFPKHPDDGGPLGFPVQTRIEARFHVQFMGLLLGLGSLETAIFPPAQLSEAAVPVMSLPLQLLLSLTLWRFGHLVNRCAGQQASDGSVAGAADAGRFRLSLIQIIAKFVIALAVVAPVLALIGYSSAASALLFPATASLFLIGLLLILVQLIGDLWGAVVPGDEDTAGQGLLPVLAGFLLTLVSLPVFALIWGARIEDLGELWNRFAQGFTIGETRISPSNFVYFLILFIIGYGATRLFQSALRSSILPKTKLDQGGRNAIVSGTGYVGIFLAALIAVSAAGIDLSGLAIVASALSVGIGFGLQNIVQNFVSGIILLIERPVSEGDWIEVGGVTGTVKSISVRSTRIQTFDRSDVIVPNADLVSQQVTNWTRFSLAGRVIVPVGVDYSSDTEQVARILREIAEAHPLVVLEPPPSVAFMGLGADALNFEIRMIIRDVNFSLSVRTEVNHAIVRRFREEGVAMPFSQRDIWLRNPEAVAEALAGLRAAVGGAGPVAPAGGDGSAARPQPRQRDDIQLDPPADPRADEIPDFDDGTER</sequence>
<comment type="subcellular location">
    <subcellularLocation>
        <location evidence="1">Cell membrane</location>
        <topology evidence="1">Multi-pass membrane protein</topology>
    </subcellularLocation>
</comment>
<evidence type="ECO:0000256" key="6">
    <source>
        <dbReference type="ARBA" id="ARBA00023136"/>
    </source>
</evidence>
<feature type="chain" id="PRO_5045435745" evidence="9">
    <location>
        <begin position="28"/>
        <end position="906"/>
    </location>
</feature>
<evidence type="ECO:0000256" key="7">
    <source>
        <dbReference type="SAM" id="MobiDB-lite"/>
    </source>
</evidence>
<evidence type="ECO:0000256" key="4">
    <source>
        <dbReference type="ARBA" id="ARBA00022692"/>
    </source>
</evidence>
<feature type="transmembrane region" description="Helical" evidence="8">
    <location>
        <begin position="501"/>
        <end position="529"/>
    </location>
</feature>
<dbReference type="InterPro" id="IPR049278">
    <property type="entry name" value="MS_channel_C"/>
</dbReference>
<evidence type="ECO:0000256" key="3">
    <source>
        <dbReference type="ARBA" id="ARBA00022475"/>
    </source>
</evidence>
<dbReference type="Gene3D" id="2.30.30.60">
    <property type="match status" value="1"/>
</dbReference>
<keyword evidence="6 8" id="KW-0472">Membrane</keyword>
<gene>
    <name evidence="13" type="ORF">GCM10007291_01330</name>
</gene>
<name>A0ABQ3F6C9_9RHOB</name>
<evidence type="ECO:0000256" key="5">
    <source>
        <dbReference type="ARBA" id="ARBA00022989"/>
    </source>
</evidence>
<feature type="transmembrane region" description="Helical" evidence="8">
    <location>
        <begin position="272"/>
        <end position="292"/>
    </location>
</feature>
<dbReference type="Pfam" id="PF00924">
    <property type="entry name" value="MS_channel_2nd"/>
    <property type="match status" value="1"/>
</dbReference>
<dbReference type="SUPFAM" id="SSF50182">
    <property type="entry name" value="Sm-like ribonucleoproteins"/>
    <property type="match status" value="1"/>
</dbReference>
<feature type="transmembrane region" description="Helical" evidence="8">
    <location>
        <begin position="592"/>
        <end position="609"/>
    </location>
</feature>
<feature type="domain" description="Mechanosensitive ion channel MscS C-terminal" evidence="12">
    <location>
        <begin position="750"/>
        <end position="832"/>
    </location>
</feature>
<comment type="similarity">
    <text evidence="2">Belongs to the MscS (TC 1.A.23) family.</text>
</comment>
<evidence type="ECO:0000256" key="9">
    <source>
        <dbReference type="SAM" id="SignalP"/>
    </source>
</evidence>
<keyword evidence="9" id="KW-0732">Signal</keyword>
<feature type="region of interest" description="Disordered" evidence="7">
    <location>
        <begin position="861"/>
        <end position="906"/>
    </location>
</feature>
<dbReference type="InterPro" id="IPR023408">
    <property type="entry name" value="MscS_beta-dom_sf"/>
</dbReference>
<feature type="compositionally biased region" description="Polar residues" evidence="7">
    <location>
        <begin position="79"/>
        <end position="97"/>
    </location>
</feature>
<dbReference type="InterPro" id="IPR006686">
    <property type="entry name" value="MscS_channel_CS"/>
</dbReference>
<feature type="region of interest" description="Disordered" evidence="7">
    <location>
        <begin position="31"/>
        <end position="97"/>
    </location>
</feature>
<dbReference type="PANTHER" id="PTHR30347">
    <property type="entry name" value="POTASSIUM CHANNEL RELATED"/>
    <property type="match status" value="1"/>
</dbReference>
<evidence type="ECO:0000256" key="8">
    <source>
        <dbReference type="SAM" id="Phobius"/>
    </source>
</evidence>
<dbReference type="InterPro" id="IPR011014">
    <property type="entry name" value="MscS_channel_TM-2"/>
</dbReference>
<feature type="compositionally biased region" description="Basic and acidic residues" evidence="7">
    <location>
        <begin position="879"/>
        <end position="896"/>
    </location>
</feature>
<evidence type="ECO:0000313" key="13">
    <source>
        <dbReference type="EMBL" id="GHC09031.1"/>
    </source>
</evidence>
<dbReference type="RefSeq" id="WP_189379901.1">
    <property type="nucleotide sequence ID" value="NZ_BMYI01000001.1"/>
</dbReference>
<evidence type="ECO:0000313" key="14">
    <source>
        <dbReference type="Proteomes" id="UP000658305"/>
    </source>
</evidence>
<feature type="signal peptide" evidence="9">
    <location>
        <begin position="1"/>
        <end position="27"/>
    </location>
</feature>
<evidence type="ECO:0000259" key="10">
    <source>
        <dbReference type="Pfam" id="PF00924"/>
    </source>
</evidence>
<dbReference type="SUPFAM" id="SSF82861">
    <property type="entry name" value="Mechanosensitive channel protein MscS (YggB), transmembrane region"/>
    <property type="match status" value="1"/>
</dbReference>
<dbReference type="PANTHER" id="PTHR30347:SF1">
    <property type="entry name" value="MECHANOSENSITIVE CHANNEL MSCK"/>
    <property type="match status" value="1"/>
</dbReference>
<feature type="transmembrane region" description="Helical" evidence="8">
    <location>
        <begin position="394"/>
        <end position="415"/>
    </location>
</feature>
<reference evidence="14" key="1">
    <citation type="journal article" date="2019" name="Int. J. Syst. Evol. Microbiol.">
        <title>The Global Catalogue of Microorganisms (GCM) 10K type strain sequencing project: providing services to taxonomists for standard genome sequencing and annotation.</title>
        <authorList>
            <consortium name="The Broad Institute Genomics Platform"/>
            <consortium name="The Broad Institute Genome Sequencing Center for Infectious Disease"/>
            <person name="Wu L."/>
            <person name="Ma J."/>
        </authorList>
    </citation>
    <scope>NUCLEOTIDE SEQUENCE [LARGE SCALE GENOMIC DNA]</scope>
    <source>
        <strain evidence="14">KCTC 23298</strain>
    </source>
</reference>
<dbReference type="Gene3D" id="1.10.287.1260">
    <property type="match status" value="1"/>
</dbReference>
<feature type="transmembrane region" description="Helical" evidence="8">
    <location>
        <begin position="351"/>
        <end position="373"/>
    </location>
</feature>
<protein>
    <submittedName>
        <fullName evidence="13">Mechanosensitive ion channel protein MscS</fullName>
    </submittedName>
</protein>
<dbReference type="PROSITE" id="PS01246">
    <property type="entry name" value="UPF0003"/>
    <property type="match status" value="1"/>
</dbReference>
<accession>A0ABQ3F6C9</accession>
<comment type="caution">
    <text evidence="13">The sequence shown here is derived from an EMBL/GenBank/DDBJ whole genome shotgun (WGS) entry which is preliminary data.</text>
</comment>
<evidence type="ECO:0000259" key="12">
    <source>
        <dbReference type="Pfam" id="PF21082"/>
    </source>
</evidence>
<keyword evidence="14" id="KW-1185">Reference proteome</keyword>
<feature type="transmembrane region" description="Helical" evidence="8">
    <location>
        <begin position="313"/>
        <end position="339"/>
    </location>
</feature>
<dbReference type="Proteomes" id="UP000658305">
    <property type="component" value="Unassembled WGS sequence"/>
</dbReference>
<feature type="compositionally biased region" description="Low complexity" evidence="7">
    <location>
        <begin position="60"/>
        <end position="77"/>
    </location>
</feature>
<feature type="compositionally biased region" description="Acidic residues" evidence="7">
    <location>
        <begin position="897"/>
        <end position="906"/>
    </location>
</feature>
<feature type="transmembrane region" description="Helical" evidence="8">
    <location>
        <begin position="630"/>
        <end position="651"/>
    </location>
</feature>
<keyword evidence="4 8" id="KW-0812">Transmembrane</keyword>